<proteinExistence type="predicted"/>
<name>A0ABW8K261_9GAMM</name>
<keyword evidence="1" id="KW-0812">Transmembrane</keyword>
<comment type="caution">
    <text evidence="2">The sequence shown here is derived from an EMBL/GenBank/DDBJ whole genome shotgun (WGS) entry which is preliminary data.</text>
</comment>
<feature type="transmembrane region" description="Helical" evidence="1">
    <location>
        <begin position="140"/>
        <end position="161"/>
    </location>
</feature>
<keyword evidence="1" id="KW-1133">Transmembrane helix</keyword>
<feature type="transmembrane region" description="Helical" evidence="1">
    <location>
        <begin position="64"/>
        <end position="82"/>
    </location>
</feature>
<reference evidence="2 3" key="1">
    <citation type="submission" date="2020-10" db="EMBL/GenBank/DDBJ databases">
        <title>Phylogeny of dyella-like bacteria.</title>
        <authorList>
            <person name="Fu J."/>
        </authorList>
    </citation>
    <scope>NUCLEOTIDE SEQUENCE [LARGE SCALE GENOMIC DNA]</scope>
    <source>
        <strain evidence="2 3">BB4</strain>
    </source>
</reference>
<sequence length="176" mass="19219">MAPTVFPLIMLPLMAYGVWRRVRGNFGPQPIRRKRMVARIVIFSLVAGLIALVGLYNVKLLEGLLGGLVGGAALGLLGLRLTRFGRDQKGADVYIPNPWLGVALTALLVGRVAWRFLVVMPQMQDPAAAYAGPPLGNSPLTLLVFGLMIGYYITYYAGLLVHHRRFQREHAPAAAD</sequence>
<keyword evidence="1" id="KW-0472">Membrane</keyword>
<organism evidence="2 3">
    <name type="scientific">Dyella koreensis</name>
    <dbReference type="NCBI Taxonomy" id="311235"/>
    <lineage>
        <taxon>Bacteria</taxon>
        <taxon>Pseudomonadati</taxon>
        <taxon>Pseudomonadota</taxon>
        <taxon>Gammaproteobacteria</taxon>
        <taxon>Lysobacterales</taxon>
        <taxon>Rhodanobacteraceae</taxon>
        <taxon>Dyella</taxon>
    </lineage>
</organism>
<gene>
    <name evidence="2" type="ORF">ISS97_03165</name>
</gene>
<evidence type="ECO:0000313" key="3">
    <source>
        <dbReference type="Proteomes" id="UP001620408"/>
    </source>
</evidence>
<protein>
    <submittedName>
        <fullName evidence="2">DUF1453 domain-containing protein</fullName>
    </submittedName>
</protein>
<dbReference type="InterPro" id="IPR058247">
    <property type="entry name" value="DUF1453"/>
</dbReference>
<dbReference type="EMBL" id="JADIKD010000006">
    <property type="protein sequence ID" value="MFK2916251.1"/>
    <property type="molecule type" value="Genomic_DNA"/>
</dbReference>
<feature type="transmembrane region" description="Helical" evidence="1">
    <location>
        <begin position="94"/>
        <end position="114"/>
    </location>
</feature>
<keyword evidence="3" id="KW-1185">Reference proteome</keyword>
<evidence type="ECO:0000256" key="1">
    <source>
        <dbReference type="SAM" id="Phobius"/>
    </source>
</evidence>
<feature type="transmembrane region" description="Helical" evidence="1">
    <location>
        <begin position="6"/>
        <end position="24"/>
    </location>
</feature>
<accession>A0ABW8K261</accession>
<feature type="transmembrane region" description="Helical" evidence="1">
    <location>
        <begin position="36"/>
        <end position="58"/>
    </location>
</feature>
<dbReference type="Proteomes" id="UP001620408">
    <property type="component" value="Unassembled WGS sequence"/>
</dbReference>
<evidence type="ECO:0000313" key="2">
    <source>
        <dbReference type="EMBL" id="MFK2916251.1"/>
    </source>
</evidence>
<dbReference type="Pfam" id="PF07301">
    <property type="entry name" value="DUF1453"/>
    <property type="match status" value="1"/>
</dbReference>